<dbReference type="InterPro" id="IPR055729">
    <property type="entry name" value="DUF7305"/>
</dbReference>
<gene>
    <name evidence="2" type="ORF">S03H2_18180</name>
</gene>
<feature type="non-terminal residue" evidence="2">
    <location>
        <position position="1"/>
    </location>
</feature>
<evidence type="ECO:0000259" key="1">
    <source>
        <dbReference type="Pfam" id="PF23981"/>
    </source>
</evidence>
<organism evidence="2">
    <name type="scientific">marine sediment metagenome</name>
    <dbReference type="NCBI Taxonomy" id="412755"/>
    <lineage>
        <taxon>unclassified sequences</taxon>
        <taxon>metagenomes</taxon>
        <taxon>ecological metagenomes</taxon>
    </lineage>
</organism>
<accession>X1EW36</accession>
<proteinExistence type="predicted"/>
<sequence length="334" mass="35862">TTWAGDSALRTMAISSFQTSDGNVIGDIEIMVEDPDGDNPVVSSSGRVALVESRVLFKCARVVLEEEKYKPWINGIFGDEELDFSSNSIVDSYDSRNGAYGGSNMGSEGHVGTNGTDYGDIDLASNARIYGNAVSGPESNPADVIITWGNAEIFGELDSLSEPNAMPSVPLPKSLLYNGDYFLGGNDSDTIDESGVYTSFRLDSNARVTITADVTLFITGEFSMSSNSQLDIADAIKVTIYLGGSFIQHSNTQINNLSEDPTSLLIMGTDTFNGEMEWNSNSQFWGAVYVPQANIHLNSNADFYGSISAKSFDCDSNAKIHYDWALAALALDGA</sequence>
<comment type="caution">
    <text evidence="2">The sequence shown here is derived from an EMBL/GenBank/DDBJ whole genome shotgun (WGS) entry which is preliminary data.</text>
</comment>
<protein>
    <recommendedName>
        <fullName evidence="1">DUF7305 domain-containing protein</fullName>
    </recommendedName>
</protein>
<reference evidence="2" key="1">
    <citation type="journal article" date="2014" name="Front. Microbiol.">
        <title>High frequency of phylogenetically diverse reductive dehalogenase-homologous genes in deep subseafloor sedimentary metagenomes.</title>
        <authorList>
            <person name="Kawai M."/>
            <person name="Futagami T."/>
            <person name="Toyoda A."/>
            <person name="Takaki Y."/>
            <person name="Nishi S."/>
            <person name="Hori S."/>
            <person name="Arai W."/>
            <person name="Tsubouchi T."/>
            <person name="Morono Y."/>
            <person name="Uchiyama I."/>
            <person name="Ito T."/>
            <person name="Fujiyama A."/>
            <person name="Inagaki F."/>
            <person name="Takami H."/>
        </authorList>
    </citation>
    <scope>NUCLEOTIDE SEQUENCE</scope>
    <source>
        <strain evidence="2">Expedition CK06-06</strain>
    </source>
</reference>
<dbReference type="EMBL" id="BARU01009420">
    <property type="protein sequence ID" value="GAH36792.1"/>
    <property type="molecule type" value="Genomic_DNA"/>
</dbReference>
<evidence type="ECO:0000313" key="2">
    <source>
        <dbReference type="EMBL" id="GAH36792.1"/>
    </source>
</evidence>
<feature type="non-terminal residue" evidence="2">
    <location>
        <position position="334"/>
    </location>
</feature>
<dbReference type="AlphaFoldDB" id="X1EW36"/>
<dbReference type="Pfam" id="PF23981">
    <property type="entry name" value="DUF7305"/>
    <property type="match status" value="1"/>
</dbReference>
<name>X1EW36_9ZZZZ</name>
<feature type="domain" description="DUF7305" evidence="1">
    <location>
        <begin position="187"/>
        <end position="328"/>
    </location>
</feature>